<dbReference type="AlphaFoldDB" id="A0A0F6YLF3"/>
<dbReference type="KEGG" id="samy:DB32_006284"/>
<sequence>MLEHAAKLRWHLDIVDQPAVHAWALALYRAGERHPETVTDYFPHGAVRAWWPELAEQLKRHAGDERGHAALYTRAIERLGEPVHDVDERDVFNHAIRAHTPISWAIHDGDGRDVIRLKVAHFLAHAHHLEKRVMRSLDYHVEACALRRRDHVLSVVERVHADEARHVRTTHDALIALTTEIERRVIVEMHERAEAAATSAFSARQTRTFLARLGSRVPFARRLVYAASAFVMEQSGG</sequence>
<gene>
    <name evidence="1" type="ORF">DB32_006284</name>
</gene>
<proteinExistence type="predicted"/>
<dbReference type="Proteomes" id="UP000034883">
    <property type="component" value="Chromosome"/>
</dbReference>
<name>A0A0F6YLF3_9BACT</name>
<evidence type="ECO:0000313" key="1">
    <source>
        <dbReference type="EMBL" id="AKF09135.1"/>
    </source>
</evidence>
<evidence type="ECO:0000313" key="2">
    <source>
        <dbReference type="Proteomes" id="UP000034883"/>
    </source>
</evidence>
<evidence type="ECO:0008006" key="3">
    <source>
        <dbReference type="Google" id="ProtNLM"/>
    </source>
</evidence>
<dbReference type="SUPFAM" id="SSF47240">
    <property type="entry name" value="Ferritin-like"/>
    <property type="match status" value="1"/>
</dbReference>
<accession>A0A0F6YLF3</accession>
<dbReference type="EMBL" id="CP011125">
    <property type="protein sequence ID" value="AKF09135.1"/>
    <property type="molecule type" value="Genomic_DNA"/>
</dbReference>
<organism evidence="1 2">
    <name type="scientific">Sandaracinus amylolyticus</name>
    <dbReference type="NCBI Taxonomy" id="927083"/>
    <lineage>
        <taxon>Bacteria</taxon>
        <taxon>Pseudomonadati</taxon>
        <taxon>Myxococcota</taxon>
        <taxon>Polyangia</taxon>
        <taxon>Polyangiales</taxon>
        <taxon>Sandaracinaceae</taxon>
        <taxon>Sandaracinus</taxon>
    </lineage>
</organism>
<keyword evidence="2" id="KW-1185">Reference proteome</keyword>
<reference evidence="1 2" key="1">
    <citation type="submission" date="2015-03" db="EMBL/GenBank/DDBJ databases">
        <title>Genome assembly of Sandaracinus amylolyticus DSM 53668.</title>
        <authorList>
            <person name="Sharma G."/>
            <person name="Subramanian S."/>
        </authorList>
    </citation>
    <scope>NUCLEOTIDE SEQUENCE [LARGE SCALE GENOMIC DNA]</scope>
    <source>
        <strain evidence="1 2">DSM 53668</strain>
    </source>
</reference>
<dbReference type="STRING" id="927083.DB32_006284"/>
<dbReference type="InterPro" id="IPR009078">
    <property type="entry name" value="Ferritin-like_SF"/>
</dbReference>
<dbReference type="Gene3D" id="1.20.1260.10">
    <property type="match status" value="1"/>
</dbReference>
<protein>
    <recommendedName>
        <fullName evidence="3">Ferritin-like domain-containing protein</fullName>
    </recommendedName>
</protein>
<dbReference type="InterPro" id="IPR012347">
    <property type="entry name" value="Ferritin-like"/>
</dbReference>